<protein>
    <submittedName>
        <fullName evidence="2">Uncharacterized protein</fullName>
    </submittedName>
</protein>
<gene>
    <name evidence="2" type="ORF">FHU29_004522</name>
</gene>
<keyword evidence="1" id="KW-0812">Transmembrane</keyword>
<keyword evidence="3" id="KW-1185">Reference proteome</keyword>
<evidence type="ECO:0000256" key="1">
    <source>
        <dbReference type="SAM" id="Phobius"/>
    </source>
</evidence>
<organism evidence="2 3">
    <name type="scientific">Hoyosella altamirensis</name>
    <dbReference type="NCBI Taxonomy" id="616997"/>
    <lineage>
        <taxon>Bacteria</taxon>
        <taxon>Bacillati</taxon>
        <taxon>Actinomycetota</taxon>
        <taxon>Actinomycetes</taxon>
        <taxon>Mycobacteriales</taxon>
        <taxon>Hoyosellaceae</taxon>
        <taxon>Hoyosella</taxon>
    </lineage>
</organism>
<keyword evidence="1" id="KW-0472">Membrane</keyword>
<dbReference type="EMBL" id="JACHWS010000006">
    <property type="protein sequence ID" value="MBB3040027.1"/>
    <property type="molecule type" value="Genomic_DNA"/>
</dbReference>
<dbReference type="Proteomes" id="UP000567922">
    <property type="component" value="Unassembled WGS sequence"/>
</dbReference>
<accession>A0A839RUP1</accession>
<evidence type="ECO:0000313" key="2">
    <source>
        <dbReference type="EMBL" id="MBB3040027.1"/>
    </source>
</evidence>
<keyword evidence="1" id="KW-1133">Transmembrane helix</keyword>
<dbReference type="AlphaFoldDB" id="A0A839RUP1"/>
<name>A0A839RUP1_9ACTN</name>
<reference evidence="2 3" key="1">
    <citation type="submission" date="2020-08" db="EMBL/GenBank/DDBJ databases">
        <title>Sequencing the genomes of 1000 actinobacteria strains.</title>
        <authorList>
            <person name="Klenk H.-P."/>
        </authorList>
    </citation>
    <scope>NUCLEOTIDE SEQUENCE [LARGE SCALE GENOMIC DNA]</scope>
    <source>
        <strain evidence="2 3">DSM 45258</strain>
    </source>
</reference>
<dbReference type="RefSeq" id="WP_260153022.1">
    <property type="nucleotide sequence ID" value="NZ_BDDI01000033.1"/>
</dbReference>
<feature type="transmembrane region" description="Helical" evidence="1">
    <location>
        <begin position="6"/>
        <end position="30"/>
    </location>
</feature>
<comment type="caution">
    <text evidence="2">The sequence shown here is derived from an EMBL/GenBank/DDBJ whole genome shotgun (WGS) entry which is preliminary data.</text>
</comment>
<proteinExistence type="predicted"/>
<evidence type="ECO:0000313" key="3">
    <source>
        <dbReference type="Proteomes" id="UP000567922"/>
    </source>
</evidence>
<sequence>MSFPIGLAVVIELLMSASSVIGGIVAILLAKRTAKRRLEGDDER</sequence>